<proteinExistence type="predicted"/>
<sequence length="93" mass="11353">MLKNKPTPVYDIYSFLMDSDSFSFTSSKFYSTALSFRLLLYSKYHRLENFHKFIQRRTYSEEYEFLRLGDQLYITENSLYSRMCDVFFSEQLI</sequence>
<evidence type="ECO:0000313" key="1">
    <source>
        <dbReference type="EMBL" id="KAK9732346.1"/>
    </source>
</evidence>
<dbReference type="EMBL" id="JASPKY010000119">
    <property type="protein sequence ID" value="KAK9732346.1"/>
    <property type="molecule type" value="Genomic_DNA"/>
</dbReference>
<dbReference type="Proteomes" id="UP001458880">
    <property type="component" value="Unassembled WGS sequence"/>
</dbReference>
<organism evidence="1 2">
    <name type="scientific">Popillia japonica</name>
    <name type="common">Japanese beetle</name>
    <dbReference type="NCBI Taxonomy" id="7064"/>
    <lineage>
        <taxon>Eukaryota</taxon>
        <taxon>Metazoa</taxon>
        <taxon>Ecdysozoa</taxon>
        <taxon>Arthropoda</taxon>
        <taxon>Hexapoda</taxon>
        <taxon>Insecta</taxon>
        <taxon>Pterygota</taxon>
        <taxon>Neoptera</taxon>
        <taxon>Endopterygota</taxon>
        <taxon>Coleoptera</taxon>
        <taxon>Polyphaga</taxon>
        <taxon>Scarabaeiformia</taxon>
        <taxon>Scarabaeidae</taxon>
        <taxon>Rutelinae</taxon>
        <taxon>Popillia</taxon>
    </lineage>
</organism>
<gene>
    <name evidence="1" type="ORF">QE152_g12859</name>
</gene>
<accession>A0AAW1LGG8</accession>
<name>A0AAW1LGG8_POPJA</name>
<keyword evidence="2" id="KW-1185">Reference proteome</keyword>
<protein>
    <recommendedName>
        <fullName evidence="3">Maturase K</fullName>
    </recommendedName>
</protein>
<evidence type="ECO:0000313" key="2">
    <source>
        <dbReference type="Proteomes" id="UP001458880"/>
    </source>
</evidence>
<evidence type="ECO:0008006" key="3">
    <source>
        <dbReference type="Google" id="ProtNLM"/>
    </source>
</evidence>
<reference evidence="1 2" key="1">
    <citation type="journal article" date="2024" name="BMC Genomics">
        <title>De novo assembly and annotation of Popillia japonica's genome with initial clues to its potential as an invasive pest.</title>
        <authorList>
            <person name="Cucini C."/>
            <person name="Boschi S."/>
            <person name="Funari R."/>
            <person name="Cardaioli E."/>
            <person name="Iannotti N."/>
            <person name="Marturano G."/>
            <person name="Paoli F."/>
            <person name="Bruttini M."/>
            <person name="Carapelli A."/>
            <person name="Frati F."/>
            <person name="Nardi F."/>
        </authorList>
    </citation>
    <scope>NUCLEOTIDE SEQUENCE [LARGE SCALE GENOMIC DNA]</scope>
    <source>
        <strain evidence="1">DMR45628</strain>
    </source>
</reference>
<comment type="caution">
    <text evidence="1">The sequence shown here is derived from an EMBL/GenBank/DDBJ whole genome shotgun (WGS) entry which is preliminary data.</text>
</comment>
<dbReference type="AlphaFoldDB" id="A0AAW1LGG8"/>